<dbReference type="AlphaFoldDB" id="A0A316V6A4"/>
<dbReference type="EC" id="3.5.1.4" evidence="3"/>
<evidence type="ECO:0000256" key="3">
    <source>
        <dbReference type="ARBA" id="ARBA00012922"/>
    </source>
</evidence>
<dbReference type="EMBL" id="KZ819662">
    <property type="protein sequence ID" value="PWN30975.1"/>
    <property type="molecule type" value="Genomic_DNA"/>
</dbReference>
<dbReference type="OrthoDB" id="6428749at2759"/>
<evidence type="ECO:0000259" key="5">
    <source>
        <dbReference type="Pfam" id="PF01425"/>
    </source>
</evidence>
<dbReference type="PANTHER" id="PTHR46072:SF11">
    <property type="entry name" value="AMIDASE-RELATED"/>
    <property type="match status" value="1"/>
</dbReference>
<dbReference type="GO" id="GO:0004040">
    <property type="term" value="F:amidase activity"/>
    <property type="evidence" value="ECO:0007669"/>
    <property type="project" value="UniProtKB-EC"/>
</dbReference>
<keyword evidence="4" id="KW-0378">Hydrolase</keyword>
<organism evidence="6 7">
    <name type="scientific">Jaminaea rosea</name>
    <dbReference type="NCBI Taxonomy" id="1569628"/>
    <lineage>
        <taxon>Eukaryota</taxon>
        <taxon>Fungi</taxon>
        <taxon>Dikarya</taxon>
        <taxon>Basidiomycota</taxon>
        <taxon>Ustilaginomycotina</taxon>
        <taxon>Exobasidiomycetes</taxon>
        <taxon>Microstromatales</taxon>
        <taxon>Microstromatales incertae sedis</taxon>
        <taxon>Jaminaea</taxon>
    </lineage>
</organism>
<dbReference type="InterPro" id="IPR023631">
    <property type="entry name" value="Amidase_dom"/>
</dbReference>
<dbReference type="PROSITE" id="PS00571">
    <property type="entry name" value="AMIDASES"/>
    <property type="match status" value="1"/>
</dbReference>
<dbReference type="GeneID" id="37029453"/>
<name>A0A316V6A4_9BASI</name>
<sequence>MLSLFPRANKHTLALRANHIADRERALCAPLDDAANRTSSSLIKLEASEIDIQDGDIEILSSDLAALSAAIKERKWTSVEVTQAFIRSARRAQLASNPITEPNFQAALQRARELDAYIGETGNVIGPLHGIPFSFKDQFNIKGLSTTLGYSGWTARGKATHDAALAQIVFHLGGIVIAKTNVPQTMLSFECNNPLFGRTTNPHSAAHTCGGSSGGEAALLASDGSAAGFGSDIGGSLRIPTGYCGIYALKPTKGRIPSKGTASARDGFEAINVSVAQMCRSADDVEFMMRHIIPLIHPSSDSPLDPSEAQDQFSSEALRPSPLRTAWFEPLKVASNRGRPLRLGYYACDGFVQSSPAVVRSIDETVAALQQAHGDSIQLVPIDPAAIQAKKALRTFLAAVGSDGFDGLLSPLRQGKVKEPMDSSLFVPVLLARMPGWARKLVYWIMKYVVRDHTLSYCATAAGRKTAAQHFQTVAQRNEYEREFDAKVWKEYGVDAILCPVQGSPAVPHGATAKLSTLAVSTIIYNVLDTAVTVLPVTRVDPELDALPPTKAGSSLTKAQQSYLSTPGFSTCSKMVSHALYTEKVYDPVAMRGLPVSVQVVTRKFEEEKAIGIMRLVDDALREAKGDGQKYGWGPGACARRQLARGNDAKAAARKD</sequence>
<dbReference type="InterPro" id="IPR036928">
    <property type="entry name" value="AS_sf"/>
</dbReference>
<dbReference type="InterPro" id="IPR020556">
    <property type="entry name" value="Amidase_CS"/>
</dbReference>
<keyword evidence="7" id="KW-1185">Reference proteome</keyword>
<dbReference type="PANTHER" id="PTHR46072">
    <property type="entry name" value="AMIDASE-RELATED-RELATED"/>
    <property type="match status" value="1"/>
</dbReference>
<dbReference type="SUPFAM" id="SSF75304">
    <property type="entry name" value="Amidase signature (AS) enzymes"/>
    <property type="match status" value="1"/>
</dbReference>
<evidence type="ECO:0000313" key="6">
    <source>
        <dbReference type="EMBL" id="PWN30975.1"/>
    </source>
</evidence>
<dbReference type="Proteomes" id="UP000245884">
    <property type="component" value="Unassembled WGS sequence"/>
</dbReference>
<evidence type="ECO:0000256" key="4">
    <source>
        <dbReference type="ARBA" id="ARBA00022801"/>
    </source>
</evidence>
<protein>
    <recommendedName>
        <fullName evidence="3">amidase</fullName>
        <ecNumber evidence="3">3.5.1.4</ecNumber>
    </recommendedName>
</protein>
<comment type="similarity">
    <text evidence="2">Belongs to the amidase family.</text>
</comment>
<proteinExistence type="inferred from homology"/>
<reference evidence="6 7" key="1">
    <citation type="journal article" date="2018" name="Mol. Biol. Evol.">
        <title>Broad Genomic Sampling Reveals a Smut Pathogenic Ancestry of the Fungal Clade Ustilaginomycotina.</title>
        <authorList>
            <person name="Kijpornyongpan T."/>
            <person name="Mondo S.J."/>
            <person name="Barry K."/>
            <person name="Sandor L."/>
            <person name="Lee J."/>
            <person name="Lipzen A."/>
            <person name="Pangilinan J."/>
            <person name="LaButti K."/>
            <person name="Hainaut M."/>
            <person name="Henrissat B."/>
            <person name="Grigoriev I.V."/>
            <person name="Spatafora J.W."/>
            <person name="Aime M.C."/>
        </authorList>
    </citation>
    <scope>NUCLEOTIDE SEQUENCE [LARGE SCALE GENOMIC DNA]</scope>
    <source>
        <strain evidence="6 7">MCA 5214</strain>
    </source>
</reference>
<evidence type="ECO:0000256" key="2">
    <source>
        <dbReference type="ARBA" id="ARBA00009199"/>
    </source>
</evidence>
<feature type="domain" description="Amidase" evidence="5">
    <location>
        <begin position="80"/>
        <end position="609"/>
    </location>
</feature>
<comment type="catalytic activity">
    <reaction evidence="1">
        <text>a monocarboxylic acid amide + H2O = a monocarboxylate + NH4(+)</text>
        <dbReference type="Rhea" id="RHEA:12020"/>
        <dbReference type="ChEBI" id="CHEBI:15377"/>
        <dbReference type="ChEBI" id="CHEBI:28938"/>
        <dbReference type="ChEBI" id="CHEBI:35757"/>
        <dbReference type="ChEBI" id="CHEBI:83628"/>
        <dbReference type="EC" id="3.5.1.4"/>
    </reaction>
</comment>
<evidence type="ECO:0000256" key="1">
    <source>
        <dbReference type="ARBA" id="ARBA00001311"/>
    </source>
</evidence>
<dbReference type="Pfam" id="PF01425">
    <property type="entry name" value="Amidase"/>
    <property type="match status" value="1"/>
</dbReference>
<evidence type="ECO:0000313" key="7">
    <source>
        <dbReference type="Proteomes" id="UP000245884"/>
    </source>
</evidence>
<gene>
    <name evidence="6" type="ORF">BDZ90DRAFT_248620</name>
</gene>
<dbReference type="RefSeq" id="XP_025365587.1">
    <property type="nucleotide sequence ID" value="XM_025507630.1"/>
</dbReference>
<accession>A0A316V6A4</accession>
<dbReference type="STRING" id="1569628.A0A316V6A4"/>
<dbReference type="Gene3D" id="3.90.1300.10">
    <property type="entry name" value="Amidase signature (AS) domain"/>
    <property type="match status" value="1"/>
</dbReference>